<dbReference type="GO" id="GO:0003755">
    <property type="term" value="F:peptidyl-prolyl cis-trans isomerase activity"/>
    <property type="evidence" value="ECO:0007669"/>
    <property type="project" value="UniProtKB-KW"/>
</dbReference>
<dbReference type="InterPro" id="IPR036509">
    <property type="entry name" value="Met_Sox_Rdtase_MsrA_sf"/>
</dbReference>
<evidence type="ECO:0000256" key="5">
    <source>
        <dbReference type="PROSITE-ProRule" id="PRU00277"/>
    </source>
</evidence>
<dbReference type="InterPro" id="IPR002569">
    <property type="entry name" value="Met_Sox_Rdtase_MsrA_dom"/>
</dbReference>
<dbReference type="Gene3D" id="3.10.50.40">
    <property type="match status" value="1"/>
</dbReference>
<keyword evidence="5" id="KW-0697">Rotamase</keyword>
<dbReference type="NCBIfam" id="TIGR00401">
    <property type="entry name" value="msrA"/>
    <property type="match status" value="1"/>
</dbReference>
<dbReference type="InterPro" id="IPR050162">
    <property type="entry name" value="MsrA_MetSO_reductase"/>
</dbReference>
<dbReference type="Gene3D" id="3.30.1060.10">
    <property type="entry name" value="Peptide methionine sulphoxide reductase MsrA"/>
    <property type="match status" value="1"/>
</dbReference>
<dbReference type="GO" id="GO:0005737">
    <property type="term" value="C:cytoplasm"/>
    <property type="evidence" value="ECO:0007669"/>
    <property type="project" value="TreeGrafter"/>
</dbReference>
<keyword evidence="2" id="KW-0560">Oxidoreductase</keyword>
<dbReference type="InterPro" id="IPR001179">
    <property type="entry name" value="PPIase_FKBP_dom"/>
</dbReference>
<dbReference type="HAMAP" id="MF_01401">
    <property type="entry name" value="MsrA"/>
    <property type="match status" value="1"/>
</dbReference>
<comment type="catalytic activity">
    <reaction evidence="5">
        <text>[protein]-peptidylproline (omega=180) = [protein]-peptidylproline (omega=0)</text>
        <dbReference type="Rhea" id="RHEA:16237"/>
        <dbReference type="Rhea" id="RHEA-COMP:10747"/>
        <dbReference type="Rhea" id="RHEA-COMP:10748"/>
        <dbReference type="ChEBI" id="CHEBI:83833"/>
        <dbReference type="ChEBI" id="CHEBI:83834"/>
        <dbReference type="EC" id="5.2.1.8"/>
    </reaction>
</comment>
<dbReference type="InterPro" id="IPR046357">
    <property type="entry name" value="PPIase_dom_sf"/>
</dbReference>
<dbReference type="PANTHER" id="PTHR42799">
    <property type="entry name" value="MITOCHONDRIAL PEPTIDE METHIONINE SULFOXIDE REDUCTASE"/>
    <property type="match status" value="1"/>
</dbReference>
<comment type="similarity">
    <text evidence="1">Belongs to the MsrA Met sulfoxide reductase family.</text>
</comment>
<dbReference type="Pfam" id="PF00254">
    <property type="entry name" value="FKBP_C"/>
    <property type="match status" value="1"/>
</dbReference>
<evidence type="ECO:0000256" key="3">
    <source>
        <dbReference type="ARBA" id="ARBA00047806"/>
    </source>
</evidence>
<dbReference type="GO" id="GO:0034599">
    <property type="term" value="P:cellular response to oxidative stress"/>
    <property type="evidence" value="ECO:0007669"/>
    <property type="project" value="TreeGrafter"/>
</dbReference>
<evidence type="ECO:0000256" key="4">
    <source>
        <dbReference type="ARBA" id="ARBA00048782"/>
    </source>
</evidence>
<proteinExistence type="inferred from homology"/>
<dbReference type="Pfam" id="PF01625">
    <property type="entry name" value="PMSR"/>
    <property type="match status" value="1"/>
</dbReference>
<dbReference type="EC" id="5.2.1.8" evidence="5"/>
<dbReference type="PROSITE" id="PS50059">
    <property type="entry name" value="FKBP_PPIASE"/>
    <property type="match status" value="1"/>
</dbReference>
<protein>
    <recommendedName>
        <fullName evidence="5">peptidylprolyl isomerase</fullName>
        <ecNumber evidence="5">5.2.1.8</ecNumber>
    </recommendedName>
</protein>
<dbReference type="SUPFAM" id="SSF54534">
    <property type="entry name" value="FKBP-like"/>
    <property type="match status" value="1"/>
</dbReference>
<evidence type="ECO:0000256" key="2">
    <source>
        <dbReference type="ARBA" id="ARBA00023002"/>
    </source>
</evidence>
<sequence length="309" mass="34350">MLEQKKGDLVKVHYTGTLDDGTQFDSSIPRDSPLEFIVGEGRVIAGFDKAVMGLEVGQKNKQRVEVDDAYGPSDPSMVLSFPAEQAPKGLEKGMKVKLSNGMIATCSKFDDKEIELDLNHELAGQPLTFEVELLELTPSERMQKATFGAGCFWGPELMFQRVPGVLATEVGYSNGQMPNPTYEDVCTGQSGHAEVVQVVFDPQQVSYEQLLELFFDKHDPTQLNQQGNDRGTQYRSGVYYHTPEQRELAIKIKDKVQAKHRDLIVTEIEPVSMYYTAEPYHQQYLAKGGRAGNAQSAAKGCQDPIRCYG</sequence>
<dbReference type="GO" id="GO:0008113">
    <property type="term" value="F:peptide-methionine (S)-S-oxide reductase activity"/>
    <property type="evidence" value="ECO:0007669"/>
    <property type="project" value="UniProtKB-EC"/>
</dbReference>
<reference evidence="7" key="1">
    <citation type="submission" date="2021-01" db="EMBL/GenBank/DDBJ databases">
        <authorList>
            <person name="Corre E."/>
            <person name="Pelletier E."/>
            <person name="Niang G."/>
            <person name="Scheremetjew M."/>
            <person name="Finn R."/>
            <person name="Kale V."/>
            <person name="Holt S."/>
            <person name="Cochrane G."/>
            <person name="Meng A."/>
            <person name="Brown T."/>
            <person name="Cohen L."/>
        </authorList>
    </citation>
    <scope>NUCLEOTIDE SEQUENCE</scope>
    <source>
        <strain evidence="7">CCMP1320</strain>
    </source>
</reference>
<feature type="domain" description="PPIase FKBP-type" evidence="6">
    <location>
        <begin position="7"/>
        <end position="102"/>
    </location>
</feature>
<evidence type="ECO:0000256" key="1">
    <source>
        <dbReference type="ARBA" id="ARBA00005591"/>
    </source>
</evidence>
<dbReference type="AlphaFoldDB" id="A0A7S3R3S8"/>
<dbReference type="PANTHER" id="PTHR42799:SF2">
    <property type="entry name" value="MITOCHONDRIAL PEPTIDE METHIONINE SULFOXIDE REDUCTASE"/>
    <property type="match status" value="1"/>
</dbReference>
<dbReference type="FunFam" id="3.30.1060.10:FF:000002">
    <property type="entry name" value="Peptide methionine sulfoxide reductase"/>
    <property type="match status" value="1"/>
</dbReference>
<comment type="catalytic activity">
    <reaction evidence="4">
        <text>[thioredoxin]-disulfide + L-methionine + H2O = L-methionine (S)-S-oxide + [thioredoxin]-dithiol</text>
        <dbReference type="Rhea" id="RHEA:19993"/>
        <dbReference type="Rhea" id="RHEA-COMP:10698"/>
        <dbReference type="Rhea" id="RHEA-COMP:10700"/>
        <dbReference type="ChEBI" id="CHEBI:15377"/>
        <dbReference type="ChEBI" id="CHEBI:29950"/>
        <dbReference type="ChEBI" id="CHEBI:50058"/>
        <dbReference type="ChEBI" id="CHEBI:57844"/>
        <dbReference type="ChEBI" id="CHEBI:58772"/>
        <dbReference type="EC" id="1.8.4.11"/>
    </reaction>
</comment>
<name>A0A7S3R3S8_DUNTE</name>
<dbReference type="EMBL" id="HBIP01027203">
    <property type="protein sequence ID" value="CAE0501349.1"/>
    <property type="molecule type" value="Transcribed_RNA"/>
</dbReference>
<gene>
    <name evidence="7" type="ORF">DTER00134_LOCUS16422</name>
</gene>
<accession>A0A7S3R3S8</accession>
<organism evidence="7">
    <name type="scientific">Dunaliella tertiolecta</name>
    <name type="common">Green alga</name>
    <dbReference type="NCBI Taxonomy" id="3047"/>
    <lineage>
        <taxon>Eukaryota</taxon>
        <taxon>Viridiplantae</taxon>
        <taxon>Chlorophyta</taxon>
        <taxon>core chlorophytes</taxon>
        <taxon>Chlorophyceae</taxon>
        <taxon>CS clade</taxon>
        <taxon>Chlamydomonadales</taxon>
        <taxon>Dunaliellaceae</taxon>
        <taxon>Dunaliella</taxon>
    </lineage>
</organism>
<evidence type="ECO:0000313" key="7">
    <source>
        <dbReference type="EMBL" id="CAE0501349.1"/>
    </source>
</evidence>
<dbReference type="SUPFAM" id="SSF55068">
    <property type="entry name" value="Peptide methionine sulfoxide reductase"/>
    <property type="match status" value="1"/>
</dbReference>
<evidence type="ECO:0000259" key="6">
    <source>
        <dbReference type="PROSITE" id="PS50059"/>
    </source>
</evidence>
<keyword evidence="5" id="KW-0413">Isomerase</keyword>
<comment type="catalytic activity">
    <reaction evidence="3">
        <text>L-methionyl-[protein] + [thioredoxin]-disulfide + H2O = L-methionyl-(S)-S-oxide-[protein] + [thioredoxin]-dithiol</text>
        <dbReference type="Rhea" id="RHEA:14217"/>
        <dbReference type="Rhea" id="RHEA-COMP:10698"/>
        <dbReference type="Rhea" id="RHEA-COMP:10700"/>
        <dbReference type="Rhea" id="RHEA-COMP:12313"/>
        <dbReference type="Rhea" id="RHEA-COMP:12315"/>
        <dbReference type="ChEBI" id="CHEBI:15377"/>
        <dbReference type="ChEBI" id="CHEBI:16044"/>
        <dbReference type="ChEBI" id="CHEBI:29950"/>
        <dbReference type="ChEBI" id="CHEBI:44120"/>
        <dbReference type="ChEBI" id="CHEBI:50058"/>
        <dbReference type="EC" id="1.8.4.11"/>
    </reaction>
</comment>